<accession>A4U045</accession>
<protein>
    <submittedName>
        <fullName evidence="1">Uncharacterized protein</fullName>
    </submittedName>
</protein>
<gene>
    <name evidence="1" type="ORF">MGR_1340</name>
</gene>
<proteinExistence type="predicted"/>
<dbReference type="EMBL" id="CU459003">
    <property type="protein sequence ID" value="CAM76252.1"/>
    <property type="molecule type" value="Genomic_DNA"/>
</dbReference>
<name>A4U045_9PROT</name>
<organism evidence="1">
    <name type="scientific">Magnetospirillum gryphiswaldense</name>
    <dbReference type="NCBI Taxonomy" id="55518"/>
    <lineage>
        <taxon>Bacteria</taxon>
        <taxon>Pseudomonadati</taxon>
        <taxon>Pseudomonadota</taxon>
        <taxon>Alphaproteobacteria</taxon>
        <taxon>Rhodospirillales</taxon>
        <taxon>Rhodospirillaceae</taxon>
        <taxon>Magnetospirillum</taxon>
    </lineage>
</organism>
<reference evidence="1" key="1">
    <citation type="journal article" date="2007" name="J. Bacteriol.">
        <title>Comparative genome analysis of four magnetotactic bacteria reveals a complex set of group-specific genes implicated in magnetosome biomineralization and function.</title>
        <authorList>
            <person name="Richter M."/>
            <person name="Kube M."/>
            <person name="Bazylinski D.A."/>
            <person name="Lombardot T."/>
            <person name="Gloeckner F.O."/>
            <person name="Reinhardt R."/>
            <person name="Schueler D."/>
        </authorList>
    </citation>
    <scope>NUCLEOTIDE SEQUENCE</scope>
    <source>
        <strain evidence="1">MSR-1</strain>
    </source>
</reference>
<evidence type="ECO:0000313" key="1">
    <source>
        <dbReference type="EMBL" id="CAM76252.1"/>
    </source>
</evidence>
<sequence length="68" mass="7066">MDAAILEMVLTAFEETRDDALAHGNDSGTALKEAFTAAAMCLSAMTGVEDAAARAQIEALNPLQRLAA</sequence>
<dbReference type="AlphaFoldDB" id="A4U045"/>
<dbReference type="RefSeq" id="WP_024081271.1">
    <property type="nucleotide sequence ID" value="NZ_CP027527.1"/>
</dbReference>